<organism evidence="2 3">
    <name type="scientific">Eragrostis curvula</name>
    <name type="common">weeping love grass</name>
    <dbReference type="NCBI Taxonomy" id="38414"/>
    <lineage>
        <taxon>Eukaryota</taxon>
        <taxon>Viridiplantae</taxon>
        <taxon>Streptophyta</taxon>
        <taxon>Embryophyta</taxon>
        <taxon>Tracheophyta</taxon>
        <taxon>Spermatophyta</taxon>
        <taxon>Magnoliopsida</taxon>
        <taxon>Liliopsida</taxon>
        <taxon>Poales</taxon>
        <taxon>Poaceae</taxon>
        <taxon>PACMAD clade</taxon>
        <taxon>Chloridoideae</taxon>
        <taxon>Eragrostideae</taxon>
        <taxon>Eragrostidinae</taxon>
        <taxon>Eragrostis</taxon>
    </lineage>
</organism>
<evidence type="ECO:0000313" key="2">
    <source>
        <dbReference type="EMBL" id="TVU00685.1"/>
    </source>
</evidence>
<dbReference type="InterPro" id="IPR001810">
    <property type="entry name" value="F-box_dom"/>
</dbReference>
<evidence type="ECO:0000313" key="3">
    <source>
        <dbReference type="Proteomes" id="UP000324897"/>
    </source>
</evidence>
<proteinExistence type="predicted"/>
<dbReference type="Pfam" id="PF24758">
    <property type="entry name" value="LRR_At5g56370"/>
    <property type="match status" value="1"/>
</dbReference>
<dbReference type="PANTHER" id="PTHR31900">
    <property type="entry name" value="F-BOX/RNI SUPERFAMILY PROTEIN-RELATED"/>
    <property type="match status" value="1"/>
</dbReference>
<dbReference type="Pfam" id="PF08387">
    <property type="entry name" value="FBD"/>
    <property type="match status" value="1"/>
</dbReference>
<dbReference type="AlphaFoldDB" id="A0A5J9SNY9"/>
<dbReference type="Gramene" id="TVU00685">
    <property type="protein sequence ID" value="TVU00685"/>
    <property type="gene ID" value="EJB05_53867"/>
</dbReference>
<keyword evidence="3" id="KW-1185">Reference proteome</keyword>
<feature type="domain" description="F-box" evidence="1">
    <location>
        <begin position="14"/>
        <end position="48"/>
    </location>
</feature>
<dbReference type="SUPFAM" id="SSF81383">
    <property type="entry name" value="F-box domain"/>
    <property type="match status" value="1"/>
</dbReference>
<dbReference type="InterPro" id="IPR050232">
    <property type="entry name" value="FBL13/AtMIF1-like"/>
</dbReference>
<dbReference type="SUPFAM" id="SSF52047">
    <property type="entry name" value="RNI-like"/>
    <property type="match status" value="1"/>
</dbReference>
<reference evidence="2 3" key="1">
    <citation type="journal article" date="2019" name="Sci. Rep.">
        <title>A high-quality genome of Eragrostis curvula grass provides insights into Poaceae evolution and supports new strategies to enhance forage quality.</title>
        <authorList>
            <person name="Carballo J."/>
            <person name="Santos B.A.C.M."/>
            <person name="Zappacosta D."/>
            <person name="Garbus I."/>
            <person name="Selva J.P."/>
            <person name="Gallo C.A."/>
            <person name="Diaz A."/>
            <person name="Albertini E."/>
            <person name="Caccamo M."/>
            <person name="Echenique V."/>
        </authorList>
    </citation>
    <scope>NUCLEOTIDE SEQUENCE [LARGE SCALE GENOMIC DNA]</scope>
    <source>
        <strain evidence="3">cv. Victoria</strain>
        <tissue evidence="2">Leaf</tissue>
    </source>
</reference>
<dbReference type="EMBL" id="RWGY01000557">
    <property type="protein sequence ID" value="TVU00685.1"/>
    <property type="molecule type" value="Genomic_DNA"/>
</dbReference>
<evidence type="ECO:0000259" key="1">
    <source>
        <dbReference type="PROSITE" id="PS50181"/>
    </source>
</evidence>
<dbReference type="InterPro" id="IPR032675">
    <property type="entry name" value="LRR_dom_sf"/>
</dbReference>
<comment type="caution">
    <text evidence="2">The sequence shown here is derived from an EMBL/GenBank/DDBJ whole genome shotgun (WGS) entry which is preliminary data.</text>
</comment>
<gene>
    <name evidence="2" type="ORF">EJB05_53867</name>
</gene>
<sequence length="372" mass="41560">MASPSPATPPADGRDLLTSLPEEMVSQILERLPVKDAVRTSALATPWRRRWASCPGLRFAFSGGDRPAAVDAVLAAYACIFCELFLVVPIGWAARWVGAITAKGVKSLMLSFVINSRFKSVLPPQLFSCTTITKLELLGCYMPPLPAFFQGFPKLVDLRLEEITFSKHGRKTVEMLIATSPSLTVLRIIDPVIERDGDSAPYEDWVIQAPKLTSIEISSREDYGWQVEDLPSLEQAEVLLQGHQLLRVLSAMTRVTDLFVDIMHETYEDEVEVDMTFLDVKKTGLLSQLKFCKFDGVMRHSSEMQFLEFLISKAKLLQKVEVSLHEESLTDTEVLSTEISNFEKASSCAEIIVNSFLGYHSEMSSDEDEPEN</sequence>
<dbReference type="OrthoDB" id="681473at2759"/>
<dbReference type="InterPro" id="IPR036047">
    <property type="entry name" value="F-box-like_dom_sf"/>
</dbReference>
<feature type="non-terminal residue" evidence="2">
    <location>
        <position position="1"/>
    </location>
</feature>
<dbReference type="Proteomes" id="UP000324897">
    <property type="component" value="Unassembled WGS sequence"/>
</dbReference>
<accession>A0A5J9SNY9</accession>
<dbReference type="Gene3D" id="3.80.10.10">
    <property type="entry name" value="Ribonuclease Inhibitor"/>
    <property type="match status" value="1"/>
</dbReference>
<dbReference type="InterPro" id="IPR006566">
    <property type="entry name" value="FBD"/>
</dbReference>
<dbReference type="Pfam" id="PF00646">
    <property type="entry name" value="F-box"/>
    <property type="match status" value="1"/>
</dbReference>
<protein>
    <recommendedName>
        <fullName evidence="1">F-box domain-containing protein</fullName>
    </recommendedName>
</protein>
<dbReference type="PANTHER" id="PTHR31900:SF27">
    <property type="entry name" value="FBD DOMAIN-CONTAINING PROTEIN"/>
    <property type="match status" value="1"/>
</dbReference>
<name>A0A5J9SNY9_9POAL</name>
<dbReference type="InterPro" id="IPR055411">
    <property type="entry name" value="LRR_FXL15/At3g58940/PEG3-like"/>
</dbReference>
<dbReference type="PROSITE" id="PS50181">
    <property type="entry name" value="FBOX"/>
    <property type="match status" value="1"/>
</dbReference>